<feature type="signal peptide" evidence="1">
    <location>
        <begin position="1"/>
        <end position="20"/>
    </location>
</feature>
<sequence length="121" mass="13231">MLKYLFCFSLLGLTAAPTLAQTTSVAPLVSVYRHCLITGRDSDFAGVHLEYGQEASPPVNDTQLAQDDAIVRRMSSMMAALNYMSKRGWECIGVNTVPSDVSTTTGVVHSTTSYLLRQRVQ</sequence>
<dbReference type="EMBL" id="JBHTEK010000002">
    <property type="protein sequence ID" value="MFC7670524.1"/>
    <property type="molecule type" value="Genomic_DNA"/>
</dbReference>
<reference evidence="3" key="3">
    <citation type="submission" date="2024-09" db="EMBL/GenBank/DDBJ databases">
        <authorList>
            <person name="Sun Q."/>
            <person name="Mori K."/>
        </authorList>
    </citation>
    <scope>NUCLEOTIDE SEQUENCE</scope>
    <source>
        <strain evidence="3">JCM 19635</strain>
    </source>
</reference>
<reference evidence="3" key="1">
    <citation type="journal article" date="2014" name="Int. J. Syst. Evol. Microbiol.">
        <title>Complete genome of a new Firmicutes species belonging to the dominant human colonic microbiota ('Ruminococcus bicirculans') reveals two chromosomes and a selective capacity to utilize plant glucans.</title>
        <authorList>
            <consortium name="NISC Comparative Sequencing Program"/>
            <person name="Wegmann U."/>
            <person name="Louis P."/>
            <person name="Goesmann A."/>
            <person name="Henrissat B."/>
            <person name="Duncan S.H."/>
            <person name="Flint H.J."/>
        </authorList>
    </citation>
    <scope>NUCLEOTIDE SEQUENCE</scope>
    <source>
        <strain evidence="3">JCM 19635</strain>
    </source>
</reference>
<keyword evidence="1" id="KW-0732">Signal</keyword>
<name>A0ABW2UBW8_9BACT</name>
<feature type="chain" id="PRO_5045033368" evidence="1">
    <location>
        <begin position="21"/>
        <end position="121"/>
    </location>
</feature>
<evidence type="ECO:0000256" key="1">
    <source>
        <dbReference type="SAM" id="SignalP"/>
    </source>
</evidence>
<comment type="caution">
    <text evidence="3">The sequence shown here is derived from an EMBL/GenBank/DDBJ whole genome shotgun (WGS) entry which is preliminary data.</text>
</comment>
<accession>A0ABW2UBW8</accession>
<evidence type="ECO:0000313" key="4">
    <source>
        <dbReference type="Proteomes" id="UP001596513"/>
    </source>
</evidence>
<evidence type="ECO:0000313" key="3">
    <source>
        <dbReference type="EMBL" id="MFC7670524.1"/>
    </source>
</evidence>
<dbReference type="EMBL" id="JBHTEK010000002">
    <property type="protein sequence ID" value="MFC7670487.1"/>
    <property type="molecule type" value="Genomic_DNA"/>
</dbReference>
<gene>
    <name evidence="2" type="ORF">ACFQT0_26260</name>
    <name evidence="3" type="ORF">ACFQT0_26460</name>
</gene>
<evidence type="ECO:0000313" key="2">
    <source>
        <dbReference type="EMBL" id="MFC7670487.1"/>
    </source>
</evidence>
<dbReference type="Proteomes" id="UP001596513">
    <property type="component" value="Unassembled WGS sequence"/>
</dbReference>
<keyword evidence="4" id="KW-1185">Reference proteome</keyword>
<protein>
    <submittedName>
        <fullName evidence="3">Uncharacterized protein</fullName>
    </submittedName>
</protein>
<reference evidence="4" key="2">
    <citation type="journal article" date="2019" name="Int. J. Syst. Evol. Microbiol.">
        <title>The Global Catalogue of Microorganisms (GCM) 10K type strain sequencing project: providing services to taxonomists for standard genome sequencing and annotation.</title>
        <authorList>
            <consortium name="The Broad Institute Genomics Platform"/>
            <consortium name="The Broad Institute Genome Sequencing Center for Infectious Disease"/>
            <person name="Wu L."/>
            <person name="Ma J."/>
        </authorList>
    </citation>
    <scope>NUCLEOTIDE SEQUENCE [LARGE SCALE GENOMIC DNA]</scope>
    <source>
        <strain evidence="4">JCM 19635</strain>
    </source>
</reference>
<organism evidence="3 4">
    <name type="scientific">Hymenobacter humi</name>
    <dbReference type="NCBI Taxonomy" id="1411620"/>
    <lineage>
        <taxon>Bacteria</taxon>
        <taxon>Pseudomonadati</taxon>
        <taxon>Bacteroidota</taxon>
        <taxon>Cytophagia</taxon>
        <taxon>Cytophagales</taxon>
        <taxon>Hymenobacteraceae</taxon>
        <taxon>Hymenobacter</taxon>
    </lineage>
</organism>
<dbReference type="RefSeq" id="WP_380206218.1">
    <property type="nucleotide sequence ID" value="NZ_JBHTEK010000002.1"/>
</dbReference>
<proteinExistence type="predicted"/>